<keyword evidence="11 15" id="KW-0067">ATP-binding</keyword>
<keyword evidence="5" id="KW-0723">Serine/threonine-protein kinase</keyword>
<evidence type="ECO:0000256" key="15">
    <source>
        <dbReference type="PROSITE-ProRule" id="PRU10141"/>
    </source>
</evidence>
<keyword evidence="9" id="KW-0418">Kinase</keyword>
<dbReference type="InterPro" id="IPR000719">
    <property type="entry name" value="Prot_kinase_dom"/>
</dbReference>
<keyword evidence="10" id="KW-0611">Plant defense</keyword>
<organism evidence="18 19">
    <name type="scientific">Spirodela intermedia</name>
    <name type="common">Intermediate duckweed</name>
    <dbReference type="NCBI Taxonomy" id="51605"/>
    <lineage>
        <taxon>Eukaryota</taxon>
        <taxon>Viridiplantae</taxon>
        <taxon>Streptophyta</taxon>
        <taxon>Embryophyta</taxon>
        <taxon>Tracheophyta</taxon>
        <taxon>Spermatophyta</taxon>
        <taxon>Magnoliopsida</taxon>
        <taxon>Liliopsida</taxon>
        <taxon>Araceae</taxon>
        <taxon>Lemnoideae</taxon>
        <taxon>Spirodela</taxon>
    </lineage>
</organism>
<dbReference type="InterPro" id="IPR011009">
    <property type="entry name" value="Kinase-like_dom_sf"/>
</dbReference>
<keyword evidence="19" id="KW-1185">Reference proteome</keyword>
<sequence>MGCFPCFGSSEQVKERRNEVKAGGDSKKDPSSTAPSSHHAARVGSEKLKSRSGTETRKETPVPKDGPTHIAAQIFTFRELAAATKNFRQESLLGEGGFGRVYKGRLESTGQVVAVKQLDRNGLQGNREFLVEVLMLSLLHHPNLVNLIGYCADGDQRLLVYEFMPLGSLEDHLHDIPPDKEPLDWNTRMKIAAGAAKGLEYLHDKANPPVIYRDFKSSNILLDEGFHPKLSDFGLAKLGPVGDKTHVSTRVMGTYGYCAPEYAMTGQLTLKSDVYSFGVVLLELITGRKAIDNARAAGEHNLVAWARPLFKDRRKFPKMADPLLQSRYPMRGLYQALAVAAMCLQEQAATRPLIGDVVTALSYLASQSYDPNAAAAHNSRTGPSTPRVREDWKSLSVGADSQLAGFSPSRNSPDFRKRDITRGVSFGAEVGRGELGGGSGRKSVLADDLEGQESQRDSPMNAPKARNGAKNINRDMDRERAIAEAKVWGENWRDRRHTNAQGSFDSTHE</sequence>
<feature type="binding site" evidence="15">
    <location>
        <position position="116"/>
    </location>
    <ligand>
        <name>ATP</name>
        <dbReference type="ChEBI" id="CHEBI:30616"/>
    </ligand>
</feature>
<evidence type="ECO:0000256" key="3">
    <source>
        <dbReference type="ARBA" id="ARBA00012513"/>
    </source>
</evidence>
<evidence type="ECO:0000259" key="17">
    <source>
        <dbReference type="PROSITE" id="PS50011"/>
    </source>
</evidence>
<feature type="region of interest" description="Disordered" evidence="16">
    <location>
        <begin position="429"/>
        <end position="477"/>
    </location>
</feature>
<evidence type="ECO:0000256" key="7">
    <source>
        <dbReference type="ARBA" id="ARBA00022679"/>
    </source>
</evidence>
<evidence type="ECO:0000256" key="2">
    <source>
        <dbReference type="ARBA" id="ARBA00008684"/>
    </source>
</evidence>
<keyword evidence="6" id="KW-0597">Phosphoprotein</keyword>
<evidence type="ECO:0000256" key="16">
    <source>
        <dbReference type="SAM" id="MobiDB-lite"/>
    </source>
</evidence>
<feature type="compositionally biased region" description="Basic and acidic residues" evidence="16">
    <location>
        <begin position="12"/>
        <end position="30"/>
    </location>
</feature>
<evidence type="ECO:0000256" key="13">
    <source>
        <dbReference type="ARBA" id="ARBA00047899"/>
    </source>
</evidence>
<comment type="subcellular location">
    <subcellularLocation>
        <location evidence="1">Cell membrane</location>
    </subcellularLocation>
</comment>
<evidence type="ECO:0000313" key="19">
    <source>
        <dbReference type="Proteomes" id="UP000663760"/>
    </source>
</evidence>
<evidence type="ECO:0000256" key="10">
    <source>
        <dbReference type="ARBA" id="ARBA00022821"/>
    </source>
</evidence>
<dbReference type="PROSITE" id="PS50011">
    <property type="entry name" value="PROTEIN_KINASE_DOM"/>
    <property type="match status" value="1"/>
</dbReference>
<proteinExistence type="inferred from homology"/>
<evidence type="ECO:0000256" key="5">
    <source>
        <dbReference type="ARBA" id="ARBA00022527"/>
    </source>
</evidence>
<dbReference type="Gene3D" id="1.10.510.10">
    <property type="entry name" value="Transferase(Phosphotransferase) domain 1"/>
    <property type="match status" value="1"/>
</dbReference>
<dbReference type="Pfam" id="PF00069">
    <property type="entry name" value="Pkinase"/>
    <property type="match status" value="1"/>
</dbReference>
<dbReference type="PROSITE" id="PS00107">
    <property type="entry name" value="PROTEIN_KINASE_ATP"/>
    <property type="match status" value="1"/>
</dbReference>
<keyword evidence="12" id="KW-0472">Membrane</keyword>
<gene>
    <name evidence="18" type="ORF">SI8410_01000814</name>
</gene>
<dbReference type="FunFam" id="1.10.510.10:FF:000032">
    <property type="entry name" value="Serine/threonine-protein kinase PBS1"/>
    <property type="match status" value="1"/>
</dbReference>
<dbReference type="Gene3D" id="3.30.200.20">
    <property type="entry name" value="Phosphorylase Kinase, domain 1"/>
    <property type="match status" value="1"/>
</dbReference>
<keyword evidence="8 15" id="KW-0547">Nucleotide-binding</keyword>
<feature type="compositionally biased region" description="Basic and acidic residues" evidence="16">
    <location>
        <begin position="44"/>
        <end position="62"/>
    </location>
</feature>
<keyword evidence="7" id="KW-0808">Transferase</keyword>
<comment type="similarity">
    <text evidence="2">Belongs to the protein kinase superfamily. Ser/Thr protein kinase family.</text>
</comment>
<comment type="catalytic activity">
    <reaction evidence="14">
        <text>L-seryl-[protein] + ATP = O-phospho-L-seryl-[protein] + ADP + H(+)</text>
        <dbReference type="Rhea" id="RHEA:17989"/>
        <dbReference type="Rhea" id="RHEA-COMP:9863"/>
        <dbReference type="Rhea" id="RHEA-COMP:11604"/>
        <dbReference type="ChEBI" id="CHEBI:15378"/>
        <dbReference type="ChEBI" id="CHEBI:29999"/>
        <dbReference type="ChEBI" id="CHEBI:30616"/>
        <dbReference type="ChEBI" id="CHEBI:83421"/>
        <dbReference type="ChEBI" id="CHEBI:456216"/>
        <dbReference type="EC" id="2.7.11.1"/>
    </reaction>
</comment>
<evidence type="ECO:0000256" key="14">
    <source>
        <dbReference type="ARBA" id="ARBA00048679"/>
    </source>
</evidence>
<dbReference type="GO" id="GO:0004674">
    <property type="term" value="F:protein serine/threonine kinase activity"/>
    <property type="evidence" value="ECO:0007669"/>
    <property type="project" value="UniProtKB-KW"/>
</dbReference>
<dbReference type="InterPro" id="IPR017441">
    <property type="entry name" value="Protein_kinase_ATP_BS"/>
</dbReference>
<evidence type="ECO:0000256" key="4">
    <source>
        <dbReference type="ARBA" id="ARBA00022475"/>
    </source>
</evidence>
<dbReference type="SUPFAM" id="SSF56112">
    <property type="entry name" value="Protein kinase-like (PK-like)"/>
    <property type="match status" value="1"/>
</dbReference>
<comment type="catalytic activity">
    <reaction evidence="13">
        <text>L-threonyl-[protein] + ATP = O-phospho-L-threonyl-[protein] + ADP + H(+)</text>
        <dbReference type="Rhea" id="RHEA:46608"/>
        <dbReference type="Rhea" id="RHEA-COMP:11060"/>
        <dbReference type="Rhea" id="RHEA-COMP:11605"/>
        <dbReference type="ChEBI" id="CHEBI:15378"/>
        <dbReference type="ChEBI" id="CHEBI:30013"/>
        <dbReference type="ChEBI" id="CHEBI:30616"/>
        <dbReference type="ChEBI" id="CHEBI:61977"/>
        <dbReference type="ChEBI" id="CHEBI:456216"/>
        <dbReference type="EC" id="2.7.11.1"/>
    </reaction>
</comment>
<evidence type="ECO:0000256" key="1">
    <source>
        <dbReference type="ARBA" id="ARBA00004236"/>
    </source>
</evidence>
<evidence type="ECO:0000256" key="8">
    <source>
        <dbReference type="ARBA" id="ARBA00022741"/>
    </source>
</evidence>
<reference evidence="18" key="1">
    <citation type="submission" date="2020-02" db="EMBL/GenBank/DDBJ databases">
        <authorList>
            <person name="Scholz U."/>
            <person name="Mascher M."/>
            <person name="Fiebig A."/>
        </authorList>
    </citation>
    <scope>NUCLEOTIDE SEQUENCE</scope>
</reference>
<dbReference type="AlphaFoldDB" id="A0A7I8JZ17"/>
<dbReference type="GO" id="GO:0005886">
    <property type="term" value="C:plasma membrane"/>
    <property type="evidence" value="ECO:0007669"/>
    <property type="project" value="UniProtKB-SubCell"/>
</dbReference>
<evidence type="ECO:0000256" key="11">
    <source>
        <dbReference type="ARBA" id="ARBA00022840"/>
    </source>
</evidence>
<feature type="region of interest" description="Disordered" evidence="16">
    <location>
        <begin position="1"/>
        <end position="68"/>
    </location>
</feature>
<evidence type="ECO:0000256" key="9">
    <source>
        <dbReference type="ARBA" id="ARBA00022777"/>
    </source>
</evidence>
<dbReference type="EC" id="2.7.11.1" evidence="3"/>
<name>A0A7I8JZ17_SPIIN</name>
<protein>
    <recommendedName>
        <fullName evidence="3">non-specific serine/threonine protein kinase</fullName>
        <ecNumber evidence="3">2.7.11.1</ecNumber>
    </recommendedName>
</protein>
<feature type="domain" description="Protein kinase" evidence="17">
    <location>
        <begin position="87"/>
        <end position="364"/>
    </location>
</feature>
<dbReference type="Proteomes" id="UP000663760">
    <property type="component" value="Chromosome 1"/>
</dbReference>
<dbReference type="CDD" id="cd14066">
    <property type="entry name" value="STKc_IRAK"/>
    <property type="match status" value="1"/>
</dbReference>
<accession>A0A7I8JZ17</accession>
<dbReference type="GO" id="GO:0005524">
    <property type="term" value="F:ATP binding"/>
    <property type="evidence" value="ECO:0007669"/>
    <property type="project" value="UniProtKB-UniRule"/>
</dbReference>
<dbReference type="InterPro" id="IPR008271">
    <property type="entry name" value="Ser/Thr_kinase_AS"/>
</dbReference>
<dbReference type="GO" id="GO:0045088">
    <property type="term" value="P:regulation of innate immune response"/>
    <property type="evidence" value="ECO:0007669"/>
    <property type="project" value="UniProtKB-ARBA"/>
</dbReference>
<evidence type="ECO:0000256" key="6">
    <source>
        <dbReference type="ARBA" id="ARBA00022553"/>
    </source>
</evidence>
<dbReference type="PROSITE" id="PS00108">
    <property type="entry name" value="PROTEIN_KINASE_ST"/>
    <property type="match status" value="1"/>
</dbReference>
<dbReference type="OrthoDB" id="4062651at2759"/>
<evidence type="ECO:0000256" key="12">
    <source>
        <dbReference type="ARBA" id="ARBA00023136"/>
    </source>
</evidence>
<dbReference type="EMBL" id="LR746264">
    <property type="protein sequence ID" value="CAA7388606.1"/>
    <property type="molecule type" value="Genomic_DNA"/>
</dbReference>
<dbReference type="PANTHER" id="PTHR47985">
    <property type="entry name" value="OS07G0668900 PROTEIN"/>
    <property type="match status" value="1"/>
</dbReference>
<dbReference type="FunFam" id="3.30.200.20:FF:000248">
    <property type="entry name" value="Serine/threonine-protein kinase PBS1"/>
    <property type="match status" value="1"/>
</dbReference>
<feature type="compositionally biased region" description="Polar residues" evidence="16">
    <location>
        <begin position="499"/>
        <end position="509"/>
    </location>
</feature>
<feature type="region of interest" description="Disordered" evidence="16">
    <location>
        <begin position="489"/>
        <end position="509"/>
    </location>
</feature>
<dbReference type="PANTHER" id="PTHR47985:SF44">
    <property type="entry name" value="SERINE_THREONINE-PROTEIN KINASE PBS1"/>
    <property type="match status" value="1"/>
</dbReference>
<keyword evidence="4" id="KW-1003">Cell membrane</keyword>
<dbReference type="GO" id="GO:0031349">
    <property type="term" value="P:positive regulation of defense response"/>
    <property type="evidence" value="ECO:0007669"/>
    <property type="project" value="UniProtKB-ARBA"/>
</dbReference>
<dbReference type="GO" id="GO:0045087">
    <property type="term" value="P:innate immune response"/>
    <property type="evidence" value="ECO:0007669"/>
    <property type="project" value="UniProtKB-ARBA"/>
</dbReference>
<evidence type="ECO:0000313" key="18">
    <source>
        <dbReference type="EMBL" id="CAA7388606.1"/>
    </source>
</evidence>